<name>A0ABZ1S0V8_9ACTN</name>
<dbReference type="EMBL" id="CP108084">
    <property type="protein sequence ID" value="WUP47677.1"/>
    <property type="molecule type" value="Genomic_DNA"/>
</dbReference>
<evidence type="ECO:0000313" key="1">
    <source>
        <dbReference type="EMBL" id="WUP47677.1"/>
    </source>
</evidence>
<keyword evidence="2" id="KW-1185">Reference proteome</keyword>
<evidence type="ECO:0000313" key="2">
    <source>
        <dbReference type="Proteomes" id="UP001432190"/>
    </source>
</evidence>
<proteinExistence type="predicted"/>
<dbReference type="Proteomes" id="UP001432190">
    <property type="component" value="Chromosome"/>
</dbReference>
<dbReference type="RefSeq" id="WP_328850466.1">
    <property type="nucleotide sequence ID" value="NZ_CP108084.1"/>
</dbReference>
<sequence>MRVLHQPRVAWNAARVFVGSVRDDDLYGWLSAEVGDLLGVSCQADLDQTRERLRGAVDPQSGLLEVGRWRVRLEDELRRRPALAEPLESLSEIAAGLLRRRAGPAPRS</sequence>
<protein>
    <submittedName>
        <fullName evidence="1">Uncharacterized protein</fullName>
    </submittedName>
</protein>
<gene>
    <name evidence="1" type="ORF">OG994_18805</name>
</gene>
<reference evidence="1" key="1">
    <citation type="submission" date="2022-10" db="EMBL/GenBank/DDBJ databases">
        <title>The complete genomes of actinobacterial strains from the NBC collection.</title>
        <authorList>
            <person name="Joergensen T.S."/>
            <person name="Alvarez Arevalo M."/>
            <person name="Sterndorff E.B."/>
            <person name="Faurdal D."/>
            <person name="Vuksanovic O."/>
            <person name="Mourched A.-S."/>
            <person name="Charusanti P."/>
            <person name="Shaw S."/>
            <person name="Blin K."/>
            <person name="Weber T."/>
        </authorList>
    </citation>
    <scope>NUCLEOTIDE SEQUENCE</scope>
    <source>
        <strain evidence="1">NBC_00256</strain>
    </source>
</reference>
<accession>A0ABZ1S0V8</accession>
<organism evidence="1 2">
    <name type="scientific">Micromonospora globbae</name>
    <dbReference type="NCBI Taxonomy" id="1894969"/>
    <lineage>
        <taxon>Bacteria</taxon>
        <taxon>Bacillati</taxon>
        <taxon>Actinomycetota</taxon>
        <taxon>Actinomycetes</taxon>
        <taxon>Micromonosporales</taxon>
        <taxon>Micromonosporaceae</taxon>
        <taxon>Micromonospora</taxon>
    </lineage>
</organism>